<geneLocation type="mitochondrion" evidence="1"/>
<dbReference type="InterPro" id="IPR044963">
    <property type="entry name" value="SDH4"/>
</dbReference>
<dbReference type="SUPFAM" id="SSF81343">
    <property type="entry name" value="Fumarate reductase respiratory complex transmembrane subunits"/>
    <property type="match status" value="1"/>
</dbReference>
<accession>A0A385KE77</accession>
<dbReference type="PANTHER" id="PTHR36358:SF1">
    <property type="entry name" value="SUCCINATE DEHYDROGENASE SUBUNIT 4, MITOCHONDRIAL"/>
    <property type="match status" value="1"/>
</dbReference>
<sequence>MKAYKEILGHWLLQRISAAFLIAMIFIANVSTLILLNILLLWHIHMGIEETLTDYVHREVTRNWILILLRIFFLIIMKYVFVFFVF</sequence>
<dbReference type="GO" id="GO:0006099">
    <property type="term" value="P:tricarboxylic acid cycle"/>
    <property type="evidence" value="ECO:0007669"/>
    <property type="project" value="InterPro"/>
</dbReference>
<protein>
    <submittedName>
        <fullName evidence="1">Succinate:cytochrome c oxidoreductase subunit 4</fullName>
    </submittedName>
</protein>
<proteinExistence type="predicted"/>
<dbReference type="PANTHER" id="PTHR36358">
    <property type="entry name" value="SUCCINATE DEHYDROGENASE SUBUNIT 4, MITOCHONDRIAL"/>
    <property type="match status" value="1"/>
</dbReference>
<keyword evidence="1" id="KW-0496">Mitochondrion</keyword>
<dbReference type="GO" id="GO:0006121">
    <property type="term" value="P:mitochondrial electron transport, succinate to ubiquinone"/>
    <property type="evidence" value="ECO:0007669"/>
    <property type="project" value="InterPro"/>
</dbReference>
<organism evidence="1">
    <name type="scientific">Leiosporoceros dussii</name>
    <dbReference type="NCBI Taxonomy" id="263836"/>
    <lineage>
        <taxon>Eukaryota</taxon>
        <taxon>Viridiplantae</taxon>
        <taxon>Streptophyta</taxon>
        <taxon>Embryophyta</taxon>
        <taxon>Anthocerotophyta</taxon>
        <taxon>Leiosporocerotopsida</taxon>
        <taxon>Leiosporocerotales</taxon>
        <taxon>Leiosporocerotaceae</taxon>
        <taxon>Leiosporoceros</taxon>
    </lineage>
</organism>
<dbReference type="EMBL" id="MH577300">
    <property type="protein sequence ID" value="AXZ70976.1"/>
    <property type="molecule type" value="Genomic_DNA"/>
</dbReference>
<dbReference type="GO" id="GO:0045273">
    <property type="term" value="C:respiratory chain complex II (succinate dehydrogenase)"/>
    <property type="evidence" value="ECO:0007669"/>
    <property type="project" value="InterPro"/>
</dbReference>
<dbReference type="AlphaFoldDB" id="A0A385KE77"/>
<gene>
    <name evidence="1" type="primary">sdh4</name>
</gene>
<reference evidence="1" key="2">
    <citation type="submission" date="2018-07" db="EMBL/GenBank/DDBJ databases">
        <authorList>
            <person name="Quirk P.G."/>
            <person name="Krulwich T.A."/>
        </authorList>
    </citation>
    <scope>NUCLEOTIDE SEQUENCE</scope>
</reference>
<reference evidence="1" key="1">
    <citation type="journal article" date="2018" name="PLoS ONE">
        <title>Genome-wide organellar analyses from the hornwort Leiosporoceros dussii show low frequency of RNA editing.</title>
        <authorList>
            <person name="Villarreal A.J."/>
            <person name="Turmel M."/>
            <person name="Bourgouin-Couture M."/>
            <person name="Laroche J."/>
            <person name="Salazar Allen N."/>
            <person name="Li F.W."/>
            <person name="Cheng S."/>
            <person name="Renzaglia K."/>
            <person name="Lemieux C."/>
        </authorList>
    </citation>
    <scope>NUCLEOTIDE SEQUENCE</scope>
</reference>
<evidence type="ECO:0000313" key="1">
    <source>
        <dbReference type="EMBL" id="AXZ70976.1"/>
    </source>
</evidence>
<dbReference type="Gene3D" id="1.20.1300.10">
    <property type="entry name" value="Fumarate reductase/succinate dehydrogenase, transmembrane subunit"/>
    <property type="match status" value="1"/>
</dbReference>
<dbReference type="Pfam" id="PF05328">
    <property type="entry name" value="CybS"/>
    <property type="match status" value="1"/>
</dbReference>
<dbReference type="InterPro" id="IPR034804">
    <property type="entry name" value="SQR/QFR_C/D"/>
</dbReference>
<dbReference type="GeneID" id="38332835"/>
<dbReference type="GO" id="GO:0005743">
    <property type="term" value="C:mitochondrial inner membrane"/>
    <property type="evidence" value="ECO:0007669"/>
    <property type="project" value="InterPro"/>
</dbReference>
<dbReference type="RefSeq" id="YP_009531819.1">
    <property type="nucleotide sequence ID" value="NC_039751.1"/>
</dbReference>
<name>A0A385KE77_9EMBR</name>